<evidence type="ECO:0000313" key="2">
    <source>
        <dbReference type="EMBL" id="GHP12119.1"/>
    </source>
</evidence>
<feature type="region of interest" description="Disordered" evidence="1">
    <location>
        <begin position="920"/>
        <end position="952"/>
    </location>
</feature>
<evidence type="ECO:0008006" key="4">
    <source>
        <dbReference type="Google" id="ProtNLM"/>
    </source>
</evidence>
<dbReference type="GO" id="GO:0035770">
    <property type="term" value="C:ribonucleoprotein granule"/>
    <property type="evidence" value="ECO:0007669"/>
    <property type="project" value="TreeGrafter"/>
</dbReference>
<name>A0A830I506_9CHLO</name>
<feature type="compositionally biased region" description="Low complexity" evidence="1">
    <location>
        <begin position="148"/>
        <end position="159"/>
    </location>
</feature>
<feature type="region of interest" description="Disordered" evidence="1">
    <location>
        <begin position="1"/>
        <end position="31"/>
    </location>
</feature>
<feature type="compositionally biased region" description="Acidic residues" evidence="1">
    <location>
        <begin position="930"/>
        <end position="941"/>
    </location>
</feature>
<dbReference type="EMBL" id="BNJQ01000038">
    <property type="protein sequence ID" value="GHP12119.1"/>
    <property type="molecule type" value="Genomic_DNA"/>
</dbReference>
<accession>A0A830I506</accession>
<evidence type="ECO:0000256" key="1">
    <source>
        <dbReference type="SAM" id="MobiDB-lite"/>
    </source>
</evidence>
<gene>
    <name evidence="2" type="ORF">PPROV_001084600</name>
</gene>
<dbReference type="Proteomes" id="UP000660262">
    <property type="component" value="Unassembled WGS sequence"/>
</dbReference>
<dbReference type="GO" id="GO:0009507">
    <property type="term" value="C:chloroplast"/>
    <property type="evidence" value="ECO:0007669"/>
    <property type="project" value="GOC"/>
</dbReference>
<dbReference type="GO" id="GO:1901259">
    <property type="term" value="P:chloroplast rRNA processing"/>
    <property type="evidence" value="ECO:0007669"/>
    <property type="project" value="TreeGrafter"/>
</dbReference>
<dbReference type="GO" id="GO:0044528">
    <property type="term" value="P:regulation of mitochondrial mRNA stability"/>
    <property type="evidence" value="ECO:0007669"/>
    <property type="project" value="TreeGrafter"/>
</dbReference>
<feature type="compositionally biased region" description="Gly residues" evidence="1">
    <location>
        <begin position="110"/>
        <end position="119"/>
    </location>
</feature>
<protein>
    <recommendedName>
        <fullName evidence="4">RAP domain-containing protein</fullName>
    </recommendedName>
</protein>
<keyword evidence="3" id="KW-1185">Reference proteome</keyword>
<dbReference type="InterPro" id="IPR050870">
    <property type="entry name" value="FAST_kinase"/>
</dbReference>
<dbReference type="GO" id="GO:0000963">
    <property type="term" value="P:mitochondrial RNA processing"/>
    <property type="evidence" value="ECO:0007669"/>
    <property type="project" value="TreeGrafter"/>
</dbReference>
<dbReference type="GO" id="GO:0005759">
    <property type="term" value="C:mitochondrial matrix"/>
    <property type="evidence" value="ECO:0007669"/>
    <property type="project" value="TreeGrafter"/>
</dbReference>
<evidence type="ECO:0000313" key="3">
    <source>
        <dbReference type="Proteomes" id="UP000660262"/>
    </source>
</evidence>
<organism evidence="2 3">
    <name type="scientific">Pycnococcus provasolii</name>
    <dbReference type="NCBI Taxonomy" id="41880"/>
    <lineage>
        <taxon>Eukaryota</taxon>
        <taxon>Viridiplantae</taxon>
        <taxon>Chlorophyta</taxon>
        <taxon>Pseudoscourfieldiophyceae</taxon>
        <taxon>Pseudoscourfieldiales</taxon>
        <taxon>Pycnococcaceae</taxon>
        <taxon>Pycnococcus</taxon>
    </lineage>
</organism>
<feature type="region of interest" description="Disordered" evidence="1">
    <location>
        <begin position="47"/>
        <end position="159"/>
    </location>
</feature>
<dbReference type="PANTHER" id="PTHR21228:SF40">
    <property type="entry name" value="LD45607P"/>
    <property type="match status" value="1"/>
</dbReference>
<dbReference type="PANTHER" id="PTHR21228">
    <property type="entry name" value="FAST LEU-RICH DOMAIN-CONTAINING"/>
    <property type="match status" value="1"/>
</dbReference>
<reference evidence="2" key="1">
    <citation type="submission" date="2020-10" db="EMBL/GenBank/DDBJ databases">
        <title>Unveiling of a novel bifunctional photoreceptor, Dualchrome1, isolated from a cosmopolitan green alga.</title>
        <authorList>
            <person name="Suzuki S."/>
            <person name="Kawachi M."/>
        </authorList>
    </citation>
    <scope>NUCLEOTIDE SEQUENCE</scope>
    <source>
        <strain evidence="2">NIES 2893</strain>
    </source>
</reference>
<proteinExistence type="predicted"/>
<dbReference type="AlphaFoldDB" id="A0A830I506"/>
<dbReference type="GO" id="GO:0003723">
    <property type="term" value="F:RNA binding"/>
    <property type="evidence" value="ECO:0007669"/>
    <property type="project" value="TreeGrafter"/>
</dbReference>
<comment type="caution">
    <text evidence="2">The sequence shown here is derived from an EMBL/GenBank/DDBJ whole genome shotgun (WGS) entry which is preliminary data.</text>
</comment>
<feature type="compositionally biased region" description="Polar residues" evidence="1">
    <location>
        <begin position="130"/>
        <end position="146"/>
    </location>
</feature>
<sequence length="972" mass="101560">MAPLPGGVLNRSPHSRRFPSPAPYKGSNSTHHYHYKNSLLVNNSIRTSSSSVSGVPEHGNGHSDKKKNRSNKIGESVAGDSRREGAPSPSPSPSGVPTAPAFHGVPSTPGGLGGPGPGAGAPATRRGGKQASSLKRQASLIRQQATGAPARSTSSSHASSSSATAAAAAATSNNTSKISVLLDRAIASDAHTQATTALDTLKKVAQVCERHAHVRQAIKNDARVELFYTAVLDNASDADAVATSNALKAMGVLRPTNVKGLDESGILERARTLAPQMEPHQVAACAWGIASLVGSSTNAPQPRSCLAALLQRGADPAVANALGDAALGQILWAAVKMLPPTTNADGGGTTDDGYNADVDDVDGDHLAILAEQIPERASRMSAKRSTALLKCVALLGRRGWLPTTTAVNAVEHLLLQMTASKLPLAPKLYAEALRAAATLGGSDLTPRGRGATLVLSIRLIDAHRAQGAMWQPAVAESALWSLANLKLRPPSSTGPAAIVPLAEGESEGMLWLRYRECVGTISQAACDVSALSAYTSLQCSNVAWSCATLRSHPGDEGLRVLGQRLGERADGLGANALASALWGLAHLDWEPVPGVLEALVTRAGELGRLAGSRGGIKIASKLSLACWATGMVSYGRPVAVEASRVAMPTVSIALAEMLRKELASPSLLESAQRCAAVRRCAADFLWGIARIDYVPHPADRRVLEEALCVLPERGPSSWSSKNPAMLSTMDGGSGSSSISSITDGKSKLSTQGVVQSDGSILFTEQEQQDAGDDVEEARRTLIFPREAEFRVSDAANALWAVAHLRHLEGGVDGEHDIRVVGRLVRYAACAARDMTPLDVTSVLWALKALGLGVQTKAAEKIGSPLERLRAGLEARCLELALANDFGHAATRSARHSLAELGWAGEEAFGTLPLPRRAFASNASDGSSGGADDEFDDKESEDFGWSSPSSVSSNSLDRLLEALKSGDEFEYDG</sequence>